<feature type="compositionally biased region" description="Polar residues" evidence="1">
    <location>
        <begin position="40"/>
        <end position="61"/>
    </location>
</feature>
<name>A0A9P6C7L2_9AGAR</name>
<dbReference type="InterPro" id="IPR041698">
    <property type="entry name" value="Methyltransf_25"/>
</dbReference>
<dbReference type="Proteomes" id="UP000807342">
    <property type="component" value="Unassembled WGS sequence"/>
</dbReference>
<accession>A0A9P6C7L2</accession>
<evidence type="ECO:0000259" key="2">
    <source>
        <dbReference type="Pfam" id="PF13649"/>
    </source>
</evidence>
<dbReference type="Pfam" id="PF13649">
    <property type="entry name" value="Methyltransf_25"/>
    <property type="match status" value="1"/>
</dbReference>
<feature type="compositionally biased region" description="Basic and acidic residues" evidence="1">
    <location>
        <begin position="459"/>
        <end position="469"/>
    </location>
</feature>
<dbReference type="CDD" id="cd02440">
    <property type="entry name" value="AdoMet_MTases"/>
    <property type="match status" value="1"/>
</dbReference>
<dbReference type="PANTHER" id="PTHR43591">
    <property type="entry name" value="METHYLTRANSFERASE"/>
    <property type="match status" value="1"/>
</dbReference>
<sequence>MAAIDAHQPPSHHSQPTFERKPARPPRRRPVISHYRPVSQLLSEESDGPQTRSNKASRRNSAQIFMSLQTSSLLEMIHRSKDKGKEREGRVRKISCHASVGGEFGLCTEKERPLHPQPGATNKISSHPPDNPVNAANRDQNDNVIGRAEKVFTEKKGWHRYGGMKLHPYQSDAVYMQSYDPIMLENEKYSYLLLRRLTSPLPTFSRSMDRPPSAVLDLGCGQGHWLLDAATFWPSADFTGFDLVDVMLPEVQEKDNVRLVRGNFTKNKLPFPDKSFDFVRMAGLSLAIPHDKWSSVISEVRRVLKIGGQLELIDDELFFPYGSVPVVAPLDRVSQDSQTPSMPRHSRNPHDDRTSPGSNDSDTDGKSFTGEVNKGGPKSWTTAASHRRSTEYLQRWLNNHQISGDVEDAFTNMLRKRFVHPSPEEFVPDLLRYTFGGGSITNTQTYDIKLARPSPIQPHRNDSIGKSSEHSPLYPDANIDNPIEQRYSLGSDGHSPTRLGIPVRPSAKAAGRLGISYSDLIAATAETATRRPRTHDGISRQRPPAGGLLQSPGIIVAPSTFIPLTPIETEFHACKWIHTLLASRLALVNYVHSCVDDYGKRIVDDAELNDALWTYESFRRQRFHWPANPEHDNEGFTSPCISNTRKLDVNQDFEGVDEPVHIRTIRVYHATKTEMPSLASLLFSHNNSPPSSH</sequence>
<protein>
    <recommendedName>
        <fullName evidence="2">Methyltransferase domain-containing protein</fullName>
    </recommendedName>
</protein>
<gene>
    <name evidence="3" type="ORF">P691DRAFT_787226</name>
</gene>
<evidence type="ECO:0000256" key="1">
    <source>
        <dbReference type="SAM" id="MobiDB-lite"/>
    </source>
</evidence>
<dbReference type="OrthoDB" id="2013972at2759"/>
<feature type="region of interest" description="Disordered" evidence="1">
    <location>
        <begin position="528"/>
        <end position="549"/>
    </location>
</feature>
<feature type="region of interest" description="Disordered" evidence="1">
    <location>
        <begin position="1"/>
        <end position="61"/>
    </location>
</feature>
<feature type="region of interest" description="Disordered" evidence="1">
    <location>
        <begin position="453"/>
        <end position="475"/>
    </location>
</feature>
<dbReference type="AlphaFoldDB" id="A0A9P6C7L2"/>
<organism evidence="3 4">
    <name type="scientific">Macrolepiota fuliginosa MF-IS2</name>
    <dbReference type="NCBI Taxonomy" id="1400762"/>
    <lineage>
        <taxon>Eukaryota</taxon>
        <taxon>Fungi</taxon>
        <taxon>Dikarya</taxon>
        <taxon>Basidiomycota</taxon>
        <taxon>Agaricomycotina</taxon>
        <taxon>Agaricomycetes</taxon>
        <taxon>Agaricomycetidae</taxon>
        <taxon>Agaricales</taxon>
        <taxon>Agaricineae</taxon>
        <taxon>Agaricaceae</taxon>
        <taxon>Macrolepiota</taxon>
    </lineage>
</organism>
<evidence type="ECO:0000313" key="3">
    <source>
        <dbReference type="EMBL" id="KAF9451404.1"/>
    </source>
</evidence>
<dbReference type="InterPro" id="IPR029063">
    <property type="entry name" value="SAM-dependent_MTases_sf"/>
</dbReference>
<keyword evidence="4" id="KW-1185">Reference proteome</keyword>
<feature type="domain" description="Methyltransferase" evidence="2">
    <location>
        <begin position="215"/>
        <end position="308"/>
    </location>
</feature>
<proteinExistence type="predicted"/>
<dbReference type="SUPFAM" id="SSF53335">
    <property type="entry name" value="S-adenosyl-L-methionine-dependent methyltransferases"/>
    <property type="match status" value="1"/>
</dbReference>
<feature type="region of interest" description="Disordered" evidence="1">
    <location>
        <begin position="111"/>
        <end position="143"/>
    </location>
</feature>
<reference evidence="3" key="1">
    <citation type="submission" date="2020-11" db="EMBL/GenBank/DDBJ databases">
        <authorList>
            <consortium name="DOE Joint Genome Institute"/>
            <person name="Ahrendt S."/>
            <person name="Riley R."/>
            <person name="Andreopoulos W."/>
            <person name="Labutti K."/>
            <person name="Pangilinan J."/>
            <person name="Ruiz-Duenas F.J."/>
            <person name="Barrasa J.M."/>
            <person name="Sanchez-Garcia M."/>
            <person name="Camarero S."/>
            <person name="Miyauchi S."/>
            <person name="Serrano A."/>
            <person name="Linde D."/>
            <person name="Babiker R."/>
            <person name="Drula E."/>
            <person name="Ayuso-Fernandez I."/>
            <person name="Pacheco R."/>
            <person name="Padilla G."/>
            <person name="Ferreira P."/>
            <person name="Barriuso J."/>
            <person name="Kellner H."/>
            <person name="Castanera R."/>
            <person name="Alfaro M."/>
            <person name="Ramirez L."/>
            <person name="Pisabarro A.G."/>
            <person name="Kuo A."/>
            <person name="Tritt A."/>
            <person name="Lipzen A."/>
            <person name="He G."/>
            <person name="Yan M."/>
            <person name="Ng V."/>
            <person name="Cullen D."/>
            <person name="Martin F."/>
            <person name="Rosso M.-N."/>
            <person name="Henrissat B."/>
            <person name="Hibbett D."/>
            <person name="Martinez A.T."/>
            <person name="Grigoriev I.V."/>
        </authorList>
    </citation>
    <scope>NUCLEOTIDE SEQUENCE</scope>
    <source>
        <strain evidence="3">MF-IS2</strain>
    </source>
</reference>
<comment type="caution">
    <text evidence="3">The sequence shown here is derived from an EMBL/GenBank/DDBJ whole genome shotgun (WGS) entry which is preliminary data.</text>
</comment>
<feature type="region of interest" description="Disordered" evidence="1">
    <location>
        <begin position="334"/>
        <end position="385"/>
    </location>
</feature>
<dbReference type="Gene3D" id="3.40.50.150">
    <property type="entry name" value="Vaccinia Virus protein VP39"/>
    <property type="match status" value="1"/>
</dbReference>
<dbReference type="EMBL" id="MU151086">
    <property type="protein sequence ID" value="KAF9451404.1"/>
    <property type="molecule type" value="Genomic_DNA"/>
</dbReference>
<evidence type="ECO:0000313" key="4">
    <source>
        <dbReference type="Proteomes" id="UP000807342"/>
    </source>
</evidence>